<reference evidence="1" key="1">
    <citation type="journal article" date="2020" name="Nature">
        <title>Giant virus diversity and host interactions through global metagenomics.</title>
        <authorList>
            <person name="Schulz F."/>
            <person name="Roux S."/>
            <person name="Paez-Espino D."/>
            <person name="Jungbluth S."/>
            <person name="Walsh D.A."/>
            <person name="Denef V.J."/>
            <person name="McMahon K.D."/>
            <person name="Konstantinidis K.T."/>
            <person name="Eloe-Fadrosh E.A."/>
            <person name="Kyrpides N.C."/>
            <person name="Woyke T."/>
        </authorList>
    </citation>
    <scope>NUCLEOTIDE SEQUENCE</scope>
    <source>
        <strain evidence="1">GVMAG-M-3300024258-28</strain>
    </source>
</reference>
<dbReference type="AlphaFoldDB" id="A0A6C0INA4"/>
<accession>A0A6C0INA4</accession>
<organism evidence="1">
    <name type="scientific">viral metagenome</name>
    <dbReference type="NCBI Taxonomy" id="1070528"/>
    <lineage>
        <taxon>unclassified sequences</taxon>
        <taxon>metagenomes</taxon>
        <taxon>organismal metagenomes</taxon>
    </lineage>
</organism>
<sequence length="90" mass="10260">MSMNNRFSITKFCEKKTCQTSGYSKVVTAGNDPTISKKMRFSQYIRSVKPRTITTTDANPSGFDRSQPYYFQPFGVTRATVNPDLNVYKL</sequence>
<proteinExistence type="predicted"/>
<name>A0A6C0INA4_9ZZZZ</name>
<protein>
    <submittedName>
        <fullName evidence="1">Uncharacterized protein</fullName>
    </submittedName>
</protein>
<dbReference type="EMBL" id="MN740222">
    <property type="protein sequence ID" value="QHT94482.1"/>
    <property type="molecule type" value="Genomic_DNA"/>
</dbReference>
<evidence type="ECO:0000313" key="1">
    <source>
        <dbReference type="EMBL" id="QHT94482.1"/>
    </source>
</evidence>